<feature type="transmembrane region" description="Helical" evidence="1">
    <location>
        <begin position="33"/>
        <end position="56"/>
    </location>
</feature>
<dbReference type="GO" id="GO:0003968">
    <property type="term" value="F:RNA-directed RNA polymerase activity"/>
    <property type="evidence" value="ECO:0007669"/>
    <property type="project" value="InterPro"/>
</dbReference>
<organism evidence="3">
    <name type="scientific">viral metagenome</name>
    <dbReference type="NCBI Taxonomy" id="1070528"/>
    <lineage>
        <taxon>unclassified sequences</taxon>
        <taxon>metagenomes</taxon>
        <taxon>organismal metagenomes</taxon>
    </lineage>
</organism>
<evidence type="ECO:0000313" key="3">
    <source>
        <dbReference type="EMBL" id="GBH22743.1"/>
    </source>
</evidence>
<evidence type="ECO:0000256" key="1">
    <source>
        <dbReference type="SAM" id="Phobius"/>
    </source>
</evidence>
<dbReference type="GO" id="GO:0039694">
    <property type="term" value="P:viral RNA genome replication"/>
    <property type="evidence" value="ECO:0007669"/>
    <property type="project" value="InterPro"/>
</dbReference>
<name>A0A2V0RBL4_9ZZZZ</name>
<dbReference type="Pfam" id="PF00680">
    <property type="entry name" value="RdRP_1"/>
    <property type="match status" value="1"/>
</dbReference>
<dbReference type="EMBL" id="BDQD01000177">
    <property type="protein sequence ID" value="GBH22743.1"/>
    <property type="molecule type" value="Genomic_RNA"/>
</dbReference>
<keyword evidence="1" id="KW-1133">Transmembrane helix</keyword>
<protein>
    <recommendedName>
        <fullName evidence="2">RdRp catalytic domain-containing protein</fullName>
    </recommendedName>
</protein>
<dbReference type="PROSITE" id="PS50507">
    <property type="entry name" value="RDRP_SSRNA_POS"/>
    <property type="match status" value="1"/>
</dbReference>
<evidence type="ECO:0000259" key="2">
    <source>
        <dbReference type="PROSITE" id="PS50507"/>
    </source>
</evidence>
<dbReference type="Gene3D" id="3.30.70.270">
    <property type="match status" value="1"/>
</dbReference>
<keyword evidence="1" id="KW-0472">Membrane</keyword>
<dbReference type="InterPro" id="IPR007094">
    <property type="entry name" value="RNA-dir_pol_PSvirus"/>
</dbReference>
<reference evidence="3" key="1">
    <citation type="submission" date="2017-04" db="EMBL/GenBank/DDBJ databases">
        <title>Unveiling RNA virosphere associated with marine microorganisms.</title>
        <authorList>
            <person name="Urayama S."/>
            <person name="Takaki Y."/>
            <person name="Nishi S."/>
            <person name="Yoshida Y."/>
            <person name="Deguchi S."/>
            <person name="Takai K."/>
            <person name="Nunoura T."/>
        </authorList>
    </citation>
    <scope>NUCLEOTIDE SEQUENCE</scope>
</reference>
<dbReference type="GO" id="GO:0006351">
    <property type="term" value="P:DNA-templated transcription"/>
    <property type="evidence" value="ECO:0007669"/>
    <property type="project" value="InterPro"/>
</dbReference>
<dbReference type="AlphaFoldDB" id="A0A2V0RBL4"/>
<feature type="domain" description="RdRp catalytic" evidence="2">
    <location>
        <begin position="21"/>
        <end position="146"/>
    </location>
</feature>
<sequence>MGGKTQLHLRNRCQTVKNKGRYKYSFDASSFDQTLSCFVMSLFFESIITLFSANSFTATRIKQLMRYELTAGYYHYSFRVIRRRIGGLLSGSGLTNQIGTFCTLFMAICNLLCMGFTINQILNNFDFMVTGDDLVIFSDSELDYEEFINLSHENFGIVYNLDPELIGTPINDVFEFAGSS</sequence>
<accession>A0A2V0RBL4</accession>
<dbReference type="SUPFAM" id="SSF56672">
    <property type="entry name" value="DNA/RNA polymerases"/>
    <property type="match status" value="1"/>
</dbReference>
<dbReference type="InterPro" id="IPR043128">
    <property type="entry name" value="Rev_trsase/Diguanyl_cyclase"/>
</dbReference>
<comment type="caution">
    <text evidence="3">The sequence shown here is derived from an EMBL/GenBank/DDBJ whole genome shotgun (WGS) entry which is preliminary data.</text>
</comment>
<dbReference type="InterPro" id="IPR043502">
    <property type="entry name" value="DNA/RNA_pol_sf"/>
</dbReference>
<dbReference type="GO" id="GO:0003723">
    <property type="term" value="F:RNA binding"/>
    <property type="evidence" value="ECO:0007669"/>
    <property type="project" value="InterPro"/>
</dbReference>
<keyword evidence="1" id="KW-0812">Transmembrane</keyword>
<proteinExistence type="predicted"/>
<dbReference type="InterPro" id="IPR001205">
    <property type="entry name" value="RNA-dir_pol_C"/>
</dbReference>